<evidence type="ECO:0000259" key="4">
    <source>
        <dbReference type="PROSITE" id="PS50043"/>
    </source>
</evidence>
<dbReference type="GO" id="GO:0003677">
    <property type="term" value="F:DNA binding"/>
    <property type="evidence" value="ECO:0007669"/>
    <property type="project" value="UniProtKB-KW"/>
</dbReference>
<dbReference type="InterPro" id="IPR000792">
    <property type="entry name" value="Tscrpt_reg_LuxR_C"/>
</dbReference>
<dbReference type="EMBL" id="JACHMB010000001">
    <property type="protein sequence ID" value="MBB5782956.1"/>
    <property type="molecule type" value="Genomic_DNA"/>
</dbReference>
<dbReference type="CDD" id="cd06170">
    <property type="entry name" value="LuxR_C_like"/>
    <property type="match status" value="1"/>
</dbReference>
<protein>
    <submittedName>
        <fullName evidence="5">DNA-binding CsgD family transcriptional regulator</fullName>
    </submittedName>
</protein>
<accession>A0A7W9GFV5</accession>
<dbReference type="SUPFAM" id="SSF46894">
    <property type="entry name" value="C-terminal effector domain of the bipartite response regulators"/>
    <property type="match status" value="1"/>
</dbReference>
<keyword evidence="2 5" id="KW-0238">DNA-binding</keyword>
<keyword evidence="1" id="KW-0805">Transcription regulation</keyword>
<evidence type="ECO:0000313" key="5">
    <source>
        <dbReference type="EMBL" id="MBB5782956.1"/>
    </source>
</evidence>
<dbReference type="SMART" id="SM00421">
    <property type="entry name" value="HTH_LUXR"/>
    <property type="match status" value="1"/>
</dbReference>
<keyword evidence="6" id="KW-1185">Reference proteome</keyword>
<comment type="caution">
    <text evidence="5">The sequence shown here is derived from an EMBL/GenBank/DDBJ whole genome shotgun (WGS) entry which is preliminary data.</text>
</comment>
<evidence type="ECO:0000313" key="6">
    <source>
        <dbReference type="Proteomes" id="UP000579153"/>
    </source>
</evidence>
<feature type="domain" description="HTH luxR-type" evidence="4">
    <location>
        <begin position="290"/>
        <end position="353"/>
    </location>
</feature>
<name>A0A7W9GFV5_9ACTN</name>
<dbReference type="SUPFAM" id="SSF55781">
    <property type="entry name" value="GAF domain-like"/>
    <property type="match status" value="1"/>
</dbReference>
<evidence type="ECO:0000256" key="2">
    <source>
        <dbReference type="ARBA" id="ARBA00023125"/>
    </source>
</evidence>
<dbReference type="PANTHER" id="PTHR44688:SF16">
    <property type="entry name" value="DNA-BINDING TRANSCRIPTIONAL ACTIVATOR DEVR_DOSR"/>
    <property type="match status" value="1"/>
</dbReference>
<dbReference type="InterPro" id="IPR016032">
    <property type="entry name" value="Sig_transdc_resp-reg_C-effctor"/>
</dbReference>
<evidence type="ECO:0000256" key="3">
    <source>
        <dbReference type="ARBA" id="ARBA00023163"/>
    </source>
</evidence>
<dbReference type="AlphaFoldDB" id="A0A7W9GFV5"/>
<organism evidence="5 6">
    <name type="scientific">Nonomuraea jabiensis</name>
    <dbReference type="NCBI Taxonomy" id="882448"/>
    <lineage>
        <taxon>Bacteria</taxon>
        <taxon>Bacillati</taxon>
        <taxon>Actinomycetota</taxon>
        <taxon>Actinomycetes</taxon>
        <taxon>Streptosporangiales</taxon>
        <taxon>Streptosporangiaceae</taxon>
        <taxon>Nonomuraea</taxon>
    </lineage>
</organism>
<sequence>MTDGEGRIARELCAALGPSAAPADVGAAISQIVGRQVAHDALRLVALNPAIGIGLGAFSFWHEYQPALISALVLNGYLHGDPCPLPALARQSLPVCVVGAGAGDGRRNTLIRQVLAAHGAGSELRLVIRDRHGVWGLLGLLRAEGGRPFGERDFHRIQRLAPALPAALRGYVTAGPLTPTVPALPTGVITISPDHTVRSISPQARAWVRQMWPAAGSGVPDWIANAFWVGLSLHVRAHTRDPRAWTPLICAPAANFGRWILIHGQPLDENGDSDVAILIQAAGGKLLLPSFCDWYGITTGERRVIEYLYAGASAKQIARILDLSIYTVNDHLKSVYRKTRAQSRDELIAAIAG</sequence>
<proteinExistence type="predicted"/>
<gene>
    <name evidence="5" type="ORF">HD596_009712</name>
</gene>
<dbReference type="InterPro" id="IPR036388">
    <property type="entry name" value="WH-like_DNA-bd_sf"/>
</dbReference>
<evidence type="ECO:0000256" key="1">
    <source>
        <dbReference type="ARBA" id="ARBA00023015"/>
    </source>
</evidence>
<dbReference type="Proteomes" id="UP000579153">
    <property type="component" value="Unassembled WGS sequence"/>
</dbReference>
<dbReference type="PROSITE" id="PS00622">
    <property type="entry name" value="HTH_LUXR_1"/>
    <property type="match status" value="1"/>
</dbReference>
<dbReference type="Pfam" id="PF00196">
    <property type="entry name" value="GerE"/>
    <property type="match status" value="1"/>
</dbReference>
<dbReference type="PANTHER" id="PTHR44688">
    <property type="entry name" value="DNA-BINDING TRANSCRIPTIONAL ACTIVATOR DEVR_DOSR"/>
    <property type="match status" value="1"/>
</dbReference>
<dbReference type="GO" id="GO:0006355">
    <property type="term" value="P:regulation of DNA-templated transcription"/>
    <property type="evidence" value="ECO:0007669"/>
    <property type="project" value="InterPro"/>
</dbReference>
<dbReference type="Gene3D" id="1.10.10.10">
    <property type="entry name" value="Winged helix-like DNA-binding domain superfamily/Winged helix DNA-binding domain"/>
    <property type="match status" value="1"/>
</dbReference>
<dbReference type="RefSeq" id="WP_221519928.1">
    <property type="nucleotide sequence ID" value="NZ_JACHMB010000001.1"/>
</dbReference>
<keyword evidence="3" id="KW-0804">Transcription</keyword>
<reference evidence="5 6" key="1">
    <citation type="submission" date="2020-08" db="EMBL/GenBank/DDBJ databases">
        <title>Sequencing the genomes of 1000 actinobacteria strains.</title>
        <authorList>
            <person name="Klenk H.-P."/>
        </authorList>
    </citation>
    <scope>NUCLEOTIDE SEQUENCE [LARGE SCALE GENOMIC DNA]</scope>
    <source>
        <strain evidence="5 6">DSM 45507</strain>
    </source>
</reference>
<dbReference type="PRINTS" id="PR00038">
    <property type="entry name" value="HTHLUXR"/>
</dbReference>
<dbReference type="PROSITE" id="PS50043">
    <property type="entry name" value="HTH_LUXR_2"/>
    <property type="match status" value="1"/>
</dbReference>